<evidence type="ECO:0000313" key="8">
    <source>
        <dbReference type="Proteomes" id="UP001558652"/>
    </source>
</evidence>
<feature type="transmembrane region" description="Helical" evidence="6">
    <location>
        <begin position="155"/>
        <end position="174"/>
    </location>
</feature>
<dbReference type="PANTHER" id="PTHR13317:SF4">
    <property type="entry name" value="TRANSMEMBRANE ANTERIOR POSTERIOR TRANSFORMATION PROTEIN 1 HOMOLOG"/>
    <property type="match status" value="1"/>
</dbReference>
<evidence type="ECO:0000256" key="2">
    <source>
        <dbReference type="ARBA" id="ARBA00008803"/>
    </source>
</evidence>
<evidence type="ECO:0000256" key="5">
    <source>
        <dbReference type="ARBA" id="ARBA00023136"/>
    </source>
</evidence>
<dbReference type="GO" id="GO:0016020">
    <property type="term" value="C:membrane"/>
    <property type="evidence" value="ECO:0007669"/>
    <property type="project" value="UniProtKB-SubCell"/>
</dbReference>
<comment type="caution">
    <text evidence="7">The sequence shown here is derived from an EMBL/GenBank/DDBJ whole genome shotgun (WGS) entry which is preliminary data.</text>
</comment>
<evidence type="ECO:0000256" key="4">
    <source>
        <dbReference type="ARBA" id="ARBA00022989"/>
    </source>
</evidence>
<evidence type="ECO:0008006" key="9">
    <source>
        <dbReference type="Google" id="ProtNLM"/>
    </source>
</evidence>
<accession>A0ABD0Y5W0</accession>
<evidence type="ECO:0000256" key="6">
    <source>
        <dbReference type="SAM" id="Phobius"/>
    </source>
</evidence>
<organism evidence="7 8">
    <name type="scientific">Ranatra chinensis</name>
    <dbReference type="NCBI Taxonomy" id="642074"/>
    <lineage>
        <taxon>Eukaryota</taxon>
        <taxon>Metazoa</taxon>
        <taxon>Ecdysozoa</taxon>
        <taxon>Arthropoda</taxon>
        <taxon>Hexapoda</taxon>
        <taxon>Insecta</taxon>
        <taxon>Pterygota</taxon>
        <taxon>Neoptera</taxon>
        <taxon>Paraneoptera</taxon>
        <taxon>Hemiptera</taxon>
        <taxon>Heteroptera</taxon>
        <taxon>Panheteroptera</taxon>
        <taxon>Nepomorpha</taxon>
        <taxon>Nepidae</taxon>
        <taxon>Ranatrinae</taxon>
        <taxon>Ranatra</taxon>
    </lineage>
</organism>
<name>A0ABD0Y5W0_9HEMI</name>
<evidence type="ECO:0000313" key="7">
    <source>
        <dbReference type="EMBL" id="KAL1122586.1"/>
    </source>
</evidence>
<feature type="transmembrane region" description="Helical" evidence="6">
    <location>
        <begin position="237"/>
        <end position="262"/>
    </location>
</feature>
<keyword evidence="3 6" id="KW-0812">Transmembrane</keyword>
<dbReference type="InterPro" id="IPR008010">
    <property type="entry name" value="Tatp1"/>
</dbReference>
<dbReference type="PANTHER" id="PTHR13317">
    <property type="entry name" value="TRANSMEMBRANE ANTERIOR POSTERIOR TRANSFORMATION PROTEIN 1 HOMOLOG"/>
    <property type="match status" value="1"/>
</dbReference>
<keyword evidence="4 6" id="KW-1133">Transmembrane helix</keyword>
<feature type="transmembrane region" description="Helical" evidence="6">
    <location>
        <begin position="115"/>
        <end position="134"/>
    </location>
</feature>
<proteinExistence type="inferred from homology"/>
<evidence type="ECO:0000256" key="1">
    <source>
        <dbReference type="ARBA" id="ARBA00004141"/>
    </source>
</evidence>
<comment type="subcellular location">
    <subcellularLocation>
        <location evidence="1">Membrane</location>
        <topology evidence="1">Multi-pass membrane protein</topology>
    </subcellularLocation>
</comment>
<comment type="similarity">
    <text evidence="2">Belongs to the TAPT1 family.</text>
</comment>
<dbReference type="Proteomes" id="UP001558652">
    <property type="component" value="Unassembled WGS sequence"/>
</dbReference>
<keyword evidence="8" id="KW-1185">Reference proteome</keyword>
<dbReference type="Pfam" id="PF05346">
    <property type="entry name" value="DUF747"/>
    <property type="match status" value="1"/>
</dbReference>
<dbReference type="EMBL" id="JBFDAA010000013">
    <property type="protein sequence ID" value="KAL1122586.1"/>
    <property type="molecule type" value="Genomic_DNA"/>
</dbReference>
<keyword evidence="5 6" id="KW-0472">Membrane</keyword>
<protein>
    <recommendedName>
        <fullName evidence="9">Protein TAPT1 homolog</fullName>
    </recommendedName>
</protein>
<sequence>MESELNSAEKKIKFRSISTTADPNYALNRVEEMYLPRPRSKSEQKYKLIKPEESSEVRAPSLFQFLRAELTRGYVLQHDEEQYSARREKVYTFMKIPREVEKFSIYGFMQCADSFLFVYTFLPIRIILACWALITRPIQRCFGKRSGSVLRPAEICDLLKGCILIVCSSLMSFVDTSVMYHLIKSQSVIKLYIFYNMLEVGDRLFSAFGQDVIDALFWTSTEPRDRRREHLGTVPHLMFAIVYVFLHAFLVMCQATTLNVAINSSNKALLTIMISNNFVELKGSVFKKFDKNNLFQVACSDVRERFHLFVLLFIVVLQTMKEYAWKEETLWVLVPDCVIVMIAEILVDWIKHAFITRFNELPVDVYRDYTLSLAYDLAQTRQKNAFTDHSDLVARRMGFIPLPLGVVMIRVLTTSVKVNGLISHFLAGLAYITVTSTRILNNLIILAYACNLIDNHQKVIYWALLEV</sequence>
<gene>
    <name evidence="7" type="ORF">AAG570_002916</name>
</gene>
<evidence type="ECO:0000256" key="3">
    <source>
        <dbReference type="ARBA" id="ARBA00022692"/>
    </source>
</evidence>
<reference evidence="7 8" key="1">
    <citation type="submission" date="2024-07" db="EMBL/GenBank/DDBJ databases">
        <title>Chromosome-level genome assembly of the water stick insect Ranatra chinensis (Heteroptera: Nepidae).</title>
        <authorList>
            <person name="Liu X."/>
        </authorList>
    </citation>
    <scope>NUCLEOTIDE SEQUENCE [LARGE SCALE GENOMIC DNA]</scope>
    <source>
        <strain evidence="7">Cailab_2021Rc</strain>
        <tissue evidence="7">Muscle</tissue>
    </source>
</reference>
<dbReference type="AlphaFoldDB" id="A0ABD0Y5W0"/>